<sequence length="202" mass="20921">MLAQVVIGLLTGLSLIVAIGAQNAFVLRQGLTSRHVGLVVTICITGDVLLILAGVAGLGALVATHAGVLAVLRVAGGAYLLWFGIRSLLAARTPTGMTGSGDGATVRVVALTALALTFLNPHVYLDTVLMLGTLANRAGGTGRWWFAGGAVLASVLWFTGLGFGARRASRWVSRPRVWQLIDLTIGLVMIALATLLVLPLFG</sequence>
<dbReference type="GO" id="GO:0005886">
    <property type="term" value="C:plasma membrane"/>
    <property type="evidence" value="ECO:0007669"/>
    <property type="project" value="UniProtKB-SubCell"/>
</dbReference>
<keyword evidence="4 6" id="KW-1133">Transmembrane helix</keyword>
<feature type="transmembrane region" description="Helical" evidence="6">
    <location>
        <begin position="106"/>
        <end position="124"/>
    </location>
</feature>
<evidence type="ECO:0000256" key="2">
    <source>
        <dbReference type="ARBA" id="ARBA00022475"/>
    </source>
</evidence>
<evidence type="ECO:0000256" key="4">
    <source>
        <dbReference type="ARBA" id="ARBA00022989"/>
    </source>
</evidence>
<keyword evidence="2" id="KW-1003">Cell membrane</keyword>
<feature type="transmembrane region" description="Helical" evidence="6">
    <location>
        <begin position="144"/>
        <end position="165"/>
    </location>
</feature>
<comment type="subcellular location">
    <subcellularLocation>
        <location evidence="1">Cell membrane</location>
        <topology evidence="1">Multi-pass membrane protein</topology>
    </subcellularLocation>
</comment>
<feature type="transmembrane region" description="Helical" evidence="6">
    <location>
        <begin position="6"/>
        <end position="26"/>
    </location>
</feature>
<reference evidence="7" key="1">
    <citation type="submission" date="2024-05" db="EMBL/GenBank/DDBJ databases">
        <authorList>
            <person name="Cai S.Y."/>
            <person name="Jin L.M."/>
            <person name="Li H.R."/>
        </authorList>
    </citation>
    <scope>NUCLEOTIDE SEQUENCE</scope>
    <source>
        <strain evidence="7">A5-74</strain>
    </source>
</reference>
<dbReference type="GO" id="GO:0015171">
    <property type="term" value="F:amino acid transmembrane transporter activity"/>
    <property type="evidence" value="ECO:0007669"/>
    <property type="project" value="TreeGrafter"/>
</dbReference>
<evidence type="ECO:0000256" key="3">
    <source>
        <dbReference type="ARBA" id="ARBA00022692"/>
    </source>
</evidence>
<proteinExistence type="predicted"/>
<dbReference type="Pfam" id="PF01810">
    <property type="entry name" value="LysE"/>
    <property type="match status" value="1"/>
</dbReference>
<protein>
    <submittedName>
        <fullName evidence="7">LysE family transporter</fullName>
    </submittedName>
</protein>
<name>A0AAU8DMB7_9ACTN</name>
<dbReference type="PANTHER" id="PTHR30086:SF20">
    <property type="entry name" value="ARGININE EXPORTER PROTEIN ARGO-RELATED"/>
    <property type="match status" value="1"/>
</dbReference>
<dbReference type="AlphaFoldDB" id="A0AAU8DMB7"/>
<feature type="transmembrane region" description="Helical" evidence="6">
    <location>
        <begin position="177"/>
        <end position="201"/>
    </location>
</feature>
<feature type="transmembrane region" description="Helical" evidence="6">
    <location>
        <begin position="66"/>
        <end position="85"/>
    </location>
</feature>
<accession>A0AAU8DMB7</accession>
<evidence type="ECO:0000256" key="1">
    <source>
        <dbReference type="ARBA" id="ARBA00004651"/>
    </source>
</evidence>
<evidence type="ECO:0000313" key="7">
    <source>
        <dbReference type="EMBL" id="XCG63294.1"/>
    </source>
</evidence>
<keyword evidence="3 6" id="KW-0812">Transmembrane</keyword>
<dbReference type="InterPro" id="IPR001123">
    <property type="entry name" value="LeuE-type"/>
</dbReference>
<keyword evidence="5 6" id="KW-0472">Membrane</keyword>
<gene>
    <name evidence="7" type="ORF">ABLG96_19160</name>
</gene>
<organism evidence="7">
    <name type="scientific">Nakamurella sp. A5-74</name>
    <dbReference type="NCBI Taxonomy" id="3158264"/>
    <lineage>
        <taxon>Bacteria</taxon>
        <taxon>Bacillati</taxon>
        <taxon>Actinomycetota</taxon>
        <taxon>Actinomycetes</taxon>
        <taxon>Nakamurellales</taxon>
        <taxon>Nakamurellaceae</taxon>
        <taxon>Nakamurella</taxon>
    </lineage>
</organism>
<evidence type="ECO:0000256" key="6">
    <source>
        <dbReference type="SAM" id="Phobius"/>
    </source>
</evidence>
<dbReference type="EMBL" id="CP159218">
    <property type="protein sequence ID" value="XCG63294.1"/>
    <property type="molecule type" value="Genomic_DNA"/>
</dbReference>
<dbReference type="PANTHER" id="PTHR30086">
    <property type="entry name" value="ARGININE EXPORTER PROTEIN ARGO"/>
    <property type="match status" value="1"/>
</dbReference>
<dbReference type="RefSeq" id="WP_353648909.1">
    <property type="nucleotide sequence ID" value="NZ_CP159218.1"/>
</dbReference>
<feature type="transmembrane region" description="Helical" evidence="6">
    <location>
        <begin position="38"/>
        <end position="60"/>
    </location>
</feature>
<evidence type="ECO:0000256" key="5">
    <source>
        <dbReference type="ARBA" id="ARBA00023136"/>
    </source>
</evidence>